<dbReference type="STRING" id="317619.GCA_000332315_03894"/>
<proteinExistence type="predicted"/>
<comment type="caution">
    <text evidence="2">The sequence shown here is derived from an EMBL/GenBank/DDBJ whole genome shotgun (WGS) entry which is preliminary data.</text>
</comment>
<evidence type="ECO:0000313" key="2">
    <source>
        <dbReference type="EMBL" id="KKJ01370.1"/>
    </source>
</evidence>
<dbReference type="Pfam" id="PF01755">
    <property type="entry name" value="Glyco_transf_25"/>
    <property type="match status" value="1"/>
</dbReference>
<keyword evidence="3" id="KW-1185">Reference proteome</keyword>
<gene>
    <name evidence="2" type="ORF">PROH_03195</name>
</gene>
<dbReference type="Proteomes" id="UP000034681">
    <property type="component" value="Unassembled WGS sequence"/>
</dbReference>
<feature type="domain" description="Glycosyl transferase family 25" evidence="1">
    <location>
        <begin position="58"/>
        <end position="127"/>
    </location>
</feature>
<evidence type="ECO:0000313" key="3">
    <source>
        <dbReference type="Proteomes" id="UP000034681"/>
    </source>
</evidence>
<accession>A0A0M2PZ02</accession>
<reference evidence="2" key="1">
    <citation type="submission" date="2012-04" db="EMBL/GenBank/DDBJ databases">
        <authorList>
            <person name="Borisov I.G."/>
            <person name="Ivanikova N.V."/>
            <person name="Pinevich A.V."/>
        </authorList>
    </citation>
    <scope>NUCLEOTIDE SEQUENCE</scope>
    <source>
        <strain evidence="2">CALU 1027</strain>
    </source>
</reference>
<dbReference type="RefSeq" id="WP_017714053.1">
    <property type="nucleotide sequence ID" value="NZ_KB235941.1"/>
</dbReference>
<sequence length="254" mass="29253">MRLIDFFDRIYIINLPHRTDRKEATIKELENINIPLIPGRVEFFPGIRPDHKEPFHKLGSKGCFLSVIAMLKIAQSEKSRNVLILQDDITFSPYFKDNEAELLKKLNQTEWDIVQFGYMPEQHCQPQDSKFCSFQVFNESLIGAHFFAVNGKSIDQFLEFLETLIQRPLGDPLGGPMPIDGAINVYNWQNPDITRLISVPVFGSQRSSYSDVTPKWFDKFVILRSLVEFLRKLGIARSLKRLLSSTSARNRSGE</sequence>
<dbReference type="AlphaFoldDB" id="A0A0M2PZ02"/>
<evidence type="ECO:0000259" key="1">
    <source>
        <dbReference type="Pfam" id="PF01755"/>
    </source>
</evidence>
<organism evidence="2 3">
    <name type="scientific">Prochlorothrix hollandica PCC 9006 = CALU 1027</name>
    <dbReference type="NCBI Taxonomy" id="317619"/>
    <lineage>
        <taxon>Bacteria</taxon>
        <taxon>Bacillati</taxon>
        <taxon>Cyanobacteriota</taxon>
        <taxon>Cyanophyceae</taxon>
        <taxon>Prochlorotrichales</taxon>
        <taxon>Prochlorotrichaceae</taxon>
        <taxon>Prochlorothrix</taxon>
    </lineage>
</organism>
<dbReference type="EMBL" id="AJTX02000002">
    <property type="protein sequence ID" value="KKJ01370.1"/>
    <property type="molecule type" value="Genomic_DNA"/>
</dbReference>
<dbReference type="OrthoDB" id="9816113at2"/>
<name>A0A0M2PZ02_PROHO</name>
<protein>
    <recommendedName>
        <fullName evidence="1">Glycosyl transferase family 25 domain-containing protein</fullName>
    </recommendedName>
</protein>
<dbReference type="InterPro" id="IPR002654">
    <property type="entry name" value="Glyco_trans_25"/>
</dbReference>